<feature type="compositionally biased region" description="Basic and acidic residues" evidence="2">
    <location>
        <begin position="425"/>
        <end position="445"/>
    </location>
</feature>
<comment type="caution">
    <text evidence="3">The sequence shown here is derived from an EMBL/GenBank/DDBJ whole genome shotgun (WGS) entry which is preliminary data.</text>
</comment>
<reference evidence="3" key="1">
    <citation type="submission" date="2023-06" db="EMBL/GenBank/DDBJ databases">
        <authorList>
            <person name="Kurt Z."/>
        </authorList>
    </citation>
    <scope>NUCLEOTIDE SEQUENCE</scope>
</reference>
<evidence type="ECO:0000256" key="1">
    <source>
        <dbReference type="SAM" id="Coils"/>
    </source>
</evidence>
<accession>A0AA86QMQ3</accession>
<feature type="region of interest" description="Disordered" evidence="2">
    <location>
        <begin position="1049"/>
        <end position="1082"/>
    </location>
</feature>
<name>A0AA86QMQ3_9EUKA</name>
<dbReference type="EMBL" id="CATOUU010000940">
    <property type="protein sequence ID" value="CAI9961395.1"/>
    <property type="molecule type" value="Genomic_DNA"/>
</dbReference>
<feature type="coiled-coil region" evidence="1">
    <location>
        <begin position="346"/>
        <end position="374"/>
    </location>
</feature>
<dbReference type="EMBL" id="CAXDID020000276">
    <property type="protein sequence ID" value="CAL6069064.1"/>
    <property type="molecule type" value="Genomic_DNA"/>
</dbReference>
<proteinExistence type="predicted"/>
<feature type="coiled-coil region" evidence="1">
    <location>
        <begin position="134"/>
        <end position="214"/>
    </location>
</feature>
<gene>
    <name evidence="3" type="ORF">HINF_LOCUS49040</name>
    <name evidence="4" type="ORF">HINF_LOCUS53800</name>
</gene>
<dbReference type="Proteomes" id="UP001642409">
    <property type="component" value="Unassembled WGS sequence"/>
</dbReference>
<dbReference type="AlphaFoldDB" id="A0AA86QMQ3"/>
<evidence type="ECO:0000313" key="4">
    <source>
        <dbReference type="EMBL" id="CAL6069064.1"/>
    </source>
</evidence>
<feature type="region of interest" description="Disordered" evidence="2">
    <location>
        <begin position="405"/>
        <end position="445"/>
    </location>
</feature>
<sequence>MLKSINSQSKRLQNQLLQKQVKPINKPNMVDEEVQADRQHIRSKQQGPIQTFSQKEHAMVDKKIAILKEKQKEQVEQQKQLQLLLAEFDQNEAIRKQQLAQRVQSEIQKLNIDLGGQLEQQRQQMSKVYEQQLLQEHQLKIDQQKNDLAMQKQRELEQQQKYIELQKQKEQQRKQQIIEMERKLESEKSQKLLIEQKKEKERQQHLQAEKLKIEAQHKLKEEQIKLELENSRVELENSIVKSQTVIQEKIIEKDPEKVEKVIEKPKQNKIVEETQHESDELVIQSMNTSKNDSTTDQRINQIDLFQKQIQQLQKSSLNPRHEQKNYQLTLNDNDESSECVEFLIGEEEAEENGEELEEIQLNFQNNDINEEEEEQKPVIIENLEKENVIEDIFDNVVLPPKMKTSTVSDVSTIDEGSSYNSKRTTHSEAQVEKSSDNEQKERKENNDMKYAMQKFNPSMESNVNMQINESEVHDTLFDDINTEIKQLPDNKQINNDKEYQNQISNTQSNNDKQQLNSTINSLVNSLSINELKLQNVIDLDQDENLVQFIYYQTVDLQTAKQSVAEFMNQKCKQINDIQAQQLIRAEVQLISLIDSQNEFIEIVDNIKQNHIRAGIKQEIIQQTCSKSNEKICSYSMNQTDTDDLTNQIKINKNEVQTIVQKINSTANLKQKIEQNLDPVNYLENKIQTDNIKLLQQKISDQVTALSKNEYKLQKIIDLDTDETTIQCIYYKTVEFQTAKSAIIDLMNKKVSEIKDINAQQLIQAEIQLVSVCDSQEEFEKIVEQIKQNHYVSGVQINDIQLNKMQSKESSELMRAYSLKQTDLDISDLTDQIKINKAKVQNIVQKVNNVNELKYKLANSDPINVLENSSKKDSKEYLNEQISVLLSELSSNEYKLQHIVDLDSEETAVQCIYYQTIDYQTAKQAIINFMNQKCFDIHDASVYKLIQLEIQQISQIQSQQQLEEAFEQLKQNHVKVGLKYNGEIKLFKCKPGEQICSYKISEDQNRTNNNSLEDVDYNSVKPLPTGISSLKVINVANSDENAVNDQMNGNGQITGNKANIDQQNDPKTENIVNNSEKVTQNEPQKTDFESLLLEIVQNSKQFFNSEPKLHTFASEPDLSSESVQNSKLKLEKYINEIQWRIQDQNIYKILQRMKMCLQQAETEAQIIMFCKELMEINYNVGVLYSGVR</sequence>
<evidence type="ECO:0000256" key="2">
    <source>
        <dbReference type="SAM" id="MobiDB-lite"/>
    </source>
</evidence>
<reference evidence="4 5" key="2">
    <citation type="submission" date="2024-07" db="EMBL/GenBank/DDBJ databases">
        <authorList>
            <person name="Akdeniz Z."/>
        </authorList>
    </citation>
    <scope>NUCLEOTIDE SEQUENCE [LARGE SCALE GENOMIC DNA]</scope>
</reference>
<evidence type="ECO:0000313" key="5">
    <source>
        <dbReference type="Proteomes" id="UP001642409"/>
    </source>
</evidence>
<feature type="compositionally biased region" description="Polar residues" evidence="2">
    <location>
        <begin position="405"/>
        <end position="422"/>
    </location>
</feature>
<keyword evidence="5" id="KW-1185">Reference proteome</keyword>
<evidence type="ECO:0000313" key="3">
    <source>
        <dbReference type="EMBL" id="CAI9961395.1"/>
    </source>
</evidence>
<keyword evidence="1" id="KW-0175">Coiled coil</keyword>
<protein>
    <submittedName>
        <fullName evidence="4">Hypothetical_protein</fullName>
    </submittedName>
</protein>
<organism evidence="3">
    <name type="scientific">Hexamita inflata</name>
    <dbReference type="NCBI Taxonomy" id="28002"/>
    <lineage>
        <taxon>Eukaryota</taxon>
        <taxon>Metamonada</taxon>
        <taxon>Diplomonadida</taxon>
        <taxon>Hexamitidae</taxon>
        <taxon>Hexamitinae</taxon>
        <taxon>Hexamita</taxon>
    </lineage>
</organism>